<dbReference type="AlphaFoldDB" id="A0A127MQN1"/>
<dbReference type="SUPFAM" id="SSF49354">
    <property type="entry name" value="PapD-like"/>
    <property type="match status" value="1"/>
</dbReference>
<evidence type="ECO:0000313" key="3">
    <source>
        <dbReference type="Proteomes" id="UP000077748"/>
    </source>
</evidence>
<protein>
    <submittedName>
        <fullName evidence="2">Molecular chaperone</fullName>
    </submittedName>
</protein>
<name>A0A127MQN1_9PSED</name>
<evidence type="ECO:0000259" key="1">
    <source>
        <dbReference type="Pfam" id="PF00345"/>
    </source>
</evidence>
<dbReference type="Gene3D" id="2.60.40.10">
    <property type="entry name" value="Immunoglobulins"/>
    <property type="match status" value="1"/>
</dbReference>
<accession>A0A127MQN1</accession>
<dbReference type="PANTHER" id="PTHR30251:SF4">
    <property type="entry name" value="SLR1668 PROTEIN"/>
    <property type="match status" value="1"/>
</dbReference>
<dbReference type="PANTHER" id="PTHR30251">
    <property type="entry name" value="PILUS ASSEMBLY CHAPERONE"/>
    <property type="match status" value="1"/>
</dbReference>
<dbReference type="KEGG" id="pcq:PcP3B5_21140"/>
<dbReference type="EMBL" id="CP015878">
    <property type="protein sequence ID" value="ANI14380.1"/>
    <property type="molecule type" value="Genomic_DNA"/>
</dbReference>
<reference evidence="2 3" key="1">
    <citation type="submission" date="2016-05" db="EMBL/GenBank/DDBJ databases">
        <title>Genome Sequence of Pseudomonas citronellolis Strain SJTE-3, an Estrogens and Persistent Organic Pollutants degradation strain.</title>
        <authorList>
            <person name="Liang R."/>
        </authorList>
    </citation>
    <scope>NUCLEOTIDE SEQUENCE [LARGE SCALE GENOMIC DNA]</scope>
    <source>
        <strain evidence="2 3">SJTE-3</strain>
    </source>
</reference>
<dbReference type="Pfam" id="PF00345">
    <property type="entry name" value="PapD_N"/>
    <property type="match status" value="1"/>
</dbReference>
<dbReference type="InterPro" id="IPR016147">
    <property type="entry name" value="Pili_assmbl_chaperone_N"/>
</dbReference>
<dbReference type="InterPro" id="IPR008962">
    <property type="entry name" value="PapD-like_sf"/>
</dbReference>
<dbReference type="GeneID" id="72995261"/>
<dbReference type="GO" id="GO:0030288">
    <property type="term" value="C:outer membrane-bounded periplasmic space"/>
    <property type="evidence" value="ECO:0007669"/>
    <property type="project" value="InterPro"/>
</dbReference>
<dbReference type="Proteomes" id="UP000077748">
    <property type="component" value="Chromosome"/>
</dbReference>
<sequence>MPLPDTRLRFVAALLAALALPAATARAASSILIWPIDPVLEHDQRASALWLENRGAEPAQLQLRIFAWSQAGGEEHFQAQREVVGSPPMLRIPAGARQLVRLTRLAPTAPGSERAYRIVIDEIPAPQAQQPAAEGSDIRFQLRYSVPLFLYGDGLGAKDATAARLDWRLVDEGGRTYLEVRNRGAVHVRLTRAAIEQGDGTLPVGDDLLGYVLAGSAMRWPMPRKPASGGRLWAEINGVRGEIPAAAP</sequence>
<dbReference type="RefSeq" id="WP_058070116.1">
    <property type="nucleotide sequence ID" value="NZ_BDGS01000001.1"/>
</dbReference>
<evidence type="ECO:0000313" key="2">
    <source>
        <dbReference type="EMBL" id="ANI14380.1"/>
    </source>
</evidence>
<organism evidence="2 3">
    <name type="scientific">Pseudomonas citronellolis</name>
    <dbReference type="NCBI Taxonomy" id="53408"/>
    <lineage>
        <taxon>Bacteria</taxon>
        <taxon>Pseudomonadati</taxon>
        <taxon>Pseudomonadota</taxon>
        <taxon>Gammaproteobacteria</taxon>
        <taxon>Pseudomonadales</taxon>
        <taxon>Pseudomonadaceae</taxon>
        <taxon>Pseudomonas</taxon>
    </lineage>
</organism>
<feature type="domain" description="Pili assembly chaperone N-terminal" evidence="1">
    <location>
        <begin position="40"/>
        <end position="150"/>
    </location>
</feature>
<dbReference type="InterPro" id="IPR050643">
    <property type="entry name" value="Periplasmic_pilus_chap"/>
</dbReference>
<dbReference type="STRING" id="53408.A9C11_10475"/>
<gene>
    <name evidence="2" type="ORF">A9C11_10475</name>
</gene>
<dbReference type="InterPro" id="IPR013783">
    <property type="entry name" value="Ig-like_fold"/>
</dbReference>
<dbReference type="GO" id="GO:0071555">
    <property type="term" value="P:cell wall organization"/>
    <property type="evidence" value="ECO:0007669"/>
    <property type="project" value="InterPro"/>
</dbReference>
<proteinExistence type="predicted"/>